<dbReference type="EMBL" id="HACG01033292">
    <property type="protein sequence ID" value="CEK80157.1"/>
    <property type="molecule type" value="Transcribed_RNA"/>
</dbReference>
<proteinExistence type="predicted"/>
<gene>
    <name evidence="2" type="primary">ORF119418</name>
    <name evidence="1" type="synonym">ORF119415</name>
</gene>
<accession>A0A0B7AJQ9</accession>
<protein>
    <submittedName>
        <fullName evidence="2">Uncharacterized protein</fullName>
    </submittedName>
</protein>
<evidence type="ECO:0000313" key="2">
    <source>
        <dbReference type="EMBL" id="CEK80160.1"/>
    </source>
</evidence>
<evidence type="ECO:0000313" key="1">
    <source>
        <dbReference type="EMBL" id="CEK80157.1"/>
    </source>
</evidence>
<dbReference type="AlphaFoldDB" id="A0A0B7AJQ9"/>
<organism evidence="2">
    <name type="scientific">Arion vulgaris</name>
    <dbReference type="NCBI Taxonomy" id="1028688"/>
    <lineage>
        <taxon>Eukaryota</taxon>
        <taxon>Metazoa</taxon>
        <taxon>Spiralia</taxon>
        <taxon>Lophotrochozoa</taxon>
        <taxon>Mollusca</taxon>
        <taxon>Gastropoda</taxon>
        <taxon>Heterobranchia</taxon>
        <taxon>Euthyneura</taxon>
        <taxon>Panpulmonata</taxon>
        <taxon>Eupulmonata</taxon>
        <taxon>Stylommatophora</taxon>
        <taxon>Helicina</taxon>
        <taxon>Arionoidea</taxon>
        <taxon>Arionidae</taxon>
        <taxon>Arion</taxon>
    </lineage>
</organism>
<sequence length="80" mass="8778">MIEIAFIDRSLARGTSMDCIQQMCSLEDIEPGEEQIQDNPMVAVVEVQSSAENDVIIYTDGSVILHVLAHGLSLLKSEVM</sequence>
<reference evidence="2" key="1">
    <citation type="submission" date="2014-12" db="EMBL/GenBank/DDBJ databases">
        <title>Insight into the proteome of Arion vulgaris.</title>
        <authorList>
            <person name="Aradska J."/>
            <person name="Bulat T."/>
            <person name="Smidak R."/>
            <person name="Sarate P."/>
            <person name="Gangsoo J."/>
            <person name="Sialana F."/>
            <person name="Bilban M."/>
            <person name="Lubec G."/>
        </authorList>
    </citation>
    <scope>NUCLEOTIDE SEQUENCE</scope>
    <source>
        <tissue evidence="2">Skin</tissue>
    </source>
</reference>
<name>A0A0B7AJQ9_9EUPU</name>
<dbReference type="EMBL" id="HACG01033295">
    <property type="protein sequence ID" value="CEK80160.1"/>
    <property type="molecule type" value="Transcribed_RNA"/>
</dbReference>